<comment type="catalytic activity">
    <reaction evidence="1">
        <text>ATP + protein L-histidine = ADP + protein N-phospho-L-histidine.</text>
        <dbReference type="EC" id="2.7.13.3"/>
    </reaction>
</comment>
<organism evidence="11 12">
    <name type="scientific">Desulfonauticus submarinus</name>
    <dbReference type="NCBI Taxonomy" id="206665"/>
    <lineage>
        <taxon>Bacteria</taxon>
        <taxon>Pseudomonadati</taxon>
        <taxon>Thermodesulfobacteriota</taxon>
        <taxon>Desulfovibrionia</taxon>
        <taxon>Desulfovibrionales</taxon>
        <taxon>Desulfonauticaceae</taxon>
        <taxon>Desulfonauticus</taxon>
    </lineage>
</organism>
<keyword evidence="3" id="KW-0597">Phosphoprotein</keyword>
<feature type="transmembrane region" description="Helical" evidence="9">
    <location>
        <begin position="20"/>
        <end position="41"/>
    </location>
</feature>
<dbReference type="InterPro" id="IPR003594">
    <property type="entry name" value="HATPase_dom"/>
</dbReference>
<sequence length="469" mass="54571">MRLFRPDPAHPFQIARFLSFSSFVLILATALILVIFISNYAREIFFKKNTNFALLLAENLNHQIFQRFTLPTLLGFGKIELKEPTQYQRLDQVIKSTIHSFHVLEVRIYNKEGEVSYATKSNLLGKKLLSKQDITKTVKFRKHFFVLEKKVSNIKAMFTLNFPPQSVILKTVYPLKAERTFGLKREPIMGILEFKQDISKDFETIVYFQWLIIVLFICSFLVLYLLLRGIINRAEVLLLERLREKEKLETALHKTEKLASMGRMVSAIAHEIRNPLGIIQSTSEFLYKKFEKENDSKAKFLKAIFEEATRLGRTVSDFLDYARPKDPRQEEVDLKELINKVFSFLEQELKSKQIDIYFEGRSFICIGDNDLLYRVFYNLILNSIQAIGKKGWIKVIFKSFENTVVIQDTGPGFEDKMIEKYLEPFFTTKEQGTGLGLAIVQNILEMHGAKFSLQNHSQGGEVRIHFKRC</sequence>
<dbReference type="PANTHER" id="PTHR43065:SF10">
    <property type="entry name" value="PEROXIDE STRESS-ACTIVATED HISTIDINE KINASE MAK3"/>
    <property type="match status" value="1"/>
</dbReference>
<dbReference type="InterPro" id="IPR003661">
    <property type="entry name" value="HisK_dim/P_dom"/>
</dbReference>
<evidence type="ECO:0000256" key="5">
    <source>
        <dbReference type="ARBA" id="ARBA00022741"/>
    </source>
</evidence>
<dbReference type="Pfam" id="PF02518">
    <property type="entry name" value="HATPase_c"/>
    <property type="match status" value="1"/>
</dbReference>
<dbReference type="Gene3D" id="1.10.287.130">
    <property type="match status" value="1"/>
</dbReference>
<protein>
    <recommendedName>
        <fullName evidence="2">histidine kinase</fullName>
        <ecNumber evidence="2">2.7.13.3</ecNumber>
    </recommendedName>
</protein>
<dbReference type="InterPro" id="IPR036890">
    <property type="entry name" value="HATPase_C_sf"/>
</dbReference>
<dbReference type="Pfam" id="PF00512">
    <property type="entry name" value="HisKA"/>
    <property type="match status" value="1"/>
</dbReference>
<keyword evidence="9" id="KW-0472">Membrane</keyword>
<dbReference type="PROSITE" id="PS50109">
    <property type="entry name" value="HIS_KIN"/>
    <property type="match status" value="1"/>
</dbReference>
<dbReference type="SMART" id="SM00387">
    <property type="entry name" value="HATPase_c"/>
    <property type="match status" value="1"/>
</dbReference>
<dbReference type="CDD" id="cd00082">
    <property type="entry name" value="HisKA"/>
    <property type="match status" value="1"/>
</dbReference>
<keyword evidence="9" id="KW-1133">Transmembrane helix</keyword>
<evidence type="ECO:0000256" key="1">
    <source>
        <dbReference type="ARBA" id="ARBA00000085"/>
    </source>
</evidence>
<dbReference type="Gene3D" id="3.30.565.10">
    <property type="entry name" value="Histidine kinase-like ATPase, C-terminal domain"/>
    <property type="match status" value="1"/>
</dbReference>
<dbReference type="InterPro" id="IPR004358">
    <property type="entry name" value="Sig_transdc_His_kin-like_C"/>
</dbReference>
<keyword evidence="12" id="KW-1185">Reference proteome</keyword>
<gene>
    <name evidence="11" type="ORF">SAMN04488516_11028</name>
</gene>
<evidence type="ECO:0000256" key="3">
    <source>
        <dbReference type="ARBA" id="ARBA00022553"/>
    </source>
</evidence>
<dbReference type="PANTHER" id="PTHR43065">
    <property type="entry name" value="SENSOR HISTIDINE KINASE"/>
    <property type="match status" value="1"/>
</dbReference>
<dbReference type="InterPro" id="IPR005467">
    <property type="entry name" value="His_kinase_dom"/>
</dbReference>
<feature type="transmembrane region" description="Helical" evidence="9">
    <location>
        <begin position="205"/>
        <end position="227"/>
    </location>
</feature>
<keyword evidence="8" id="KW-0902">Two-component regulatory system</keyword>
<evidence type="ECO:0000256" key="9">
    <source>
        <dbReference type="SAM" id="Phobius"/>
    </source>
</evidence>
<dbReference type="SUPFAM" id="SSF55874">
    <property type="entry name" value="ATPase domain of HSP90 chaperone/DNA topoisomerase II/histidine kinase"/>
    <property type="match status" value="1"/>
</dbReference>
<dbReference type="RefSeq" id="WP_092065878.1">
    <property type="nucleotide sequence ID" value="NZ_FNIN01000010.1"/>
</dbReference>
<evidence type="ECO:0000259" key="10">
    <source>
        <dbReference type="PROSITE" id="PS50109"/>
    </source>
</evidence>
<evidence type="ECO:0000256" key="8">
    <source>
        <dbReference type="ARBA" id="ARBA00023012"/>
    </source>
</evidence>
<reference evidence="11 12" key="1">
    <citation type="submission" date="2016-10" db="EMBL/GenBank/DDBJ databases">
        <authorList>
            <person name="de Groot N.N."/>
        </authorList>
    </citation>
    <scope>NUCLEOTIDE SEQUENCE [LARGE SCALE GENOMIC DNA]</scope>
    <source>
        <strain evidence="11 12">DSM 15269</strain>
    </source>
</reference>
<dbReference type="AlphaFoldDB" id="A0A1H0F0Z6"/>
<proteinExistence type="predicted"/>
<evidence type="ECO:0000256" key="4">
    <source>
        <dbReference type="ARBA" id="ARBA00022679"/>
    </source>
</evidence>
<dbReference type="SUPFAM" id="SSF47384">
    <property type="entry name" value="Homodimeric domain of signal transducing histidine kinase"/>
    <property type="match status" value="1"/>
</dbReference>
<dbReference type="STRING" id="206665.SAMN04488516_11028"/>
<evidence type="ECO:0000313" key="12">
    <source>
        <dbReference type="Proteomes" id="UP000199602"/>
    </source>
</evidence>
<keyword evidence="5" id="KW-0547">Nucleotide-binding</keyword>
<keyword evidence="4" id="KW-0808">Transferase</keyword>
<dbReference type="OrthoDB" id="9808844at2"/>
<dbReference type="SMART" id="SM00388">
    <property type="entry name" value="HisKA"/>
    <property type="match status" value="1"/>
</dbReference>
<keyword evidence="7" id="KW-0067">ATP-binding</keyword>
<evidence type="ECO:0000256" key="6">
    <source>
        <dbReference type="ARBA" id="ARBA00022777"/>
    </source>
</evidence>
<keyword evidence="9" id="KW-0812">Transmembrane</keyword>
<dbReference type="PRINTS" id="PR00344">
    <property type="entry name" value="BCTRLSENSOR"/>
</dbReference>
<dbReference type="EC" id="2.7.13.3" evidence="2"/>
<evidence type="ECO:0000313" key="11">
    <source>
        <dbReference type="EMBL" id="SDN88209.1"/>
    </source>
</evidence>
<keyword evidence="6 11" id="KW-0418">Kinase</keyword>
<dbReference type="GO" id="GO:0000155">
    <property type="term" value="F:phosphorelay sensor kinase activity"/>
    <property type="evidence" value="ECO:0007669"/>
    <property type="project" value="InterPro"/>
</dbReference>
<dbReference type="GO" id="GO:0005524">
    <property type="term" value="F:ATP binding"/>
    <property type="evidence" value="ECO:0007669"/>
    <property type="project" value="UniProtKB-KW"/>
</dbReference>
<evidence type="ECO:0000256" key="2">
    <source>
        <dbReference type="ARBA" id="ARBA00012438"/>
    </source>
</evidence>
<dbReference type="InterPro" id="IPR036097">
    <property type="entry name" value="HisK_dim/P_sf"/>
</dbReference>
<dbReference type="Proteomes" id="UP000199602">
    <property type="component" value="Unassembled WGS sequence"/>
</dbReference>
<feature type="domain" description="Histidine kinase" evidence="10">
    <location>
        <begin position="267"/>
        <end position="469"/>
    </location>
</feature>
<dbReference type="EMBL" id="FNIN01000010">
    <property type="protein sequence ID" value="SDN88209.1"/>
    <property type="molecule type" value="Genomic_DNA"/>
</dbReference>
<evidence type="ECO:0000256" key="7">
    <source>
        <dbReference type="ARBA" id="ARBA00022840"/>
    </source>
</evidence>
<accession>A0A1H0F0Z6</accession>
<name>A0A1H0F0Z6_9BACT</name>